<dbReference type="RefSeq" id="WP_152939902.1">
    <property type="nucleotide sequence ID" value="NZ_CP045482.1"/>
</dbReference>
<evidence type="ECO:0000256" key="8">
    <source>
        <dbReference type="ARBA" id="ARBA00022801"/>
    </source>
</evidence>
<evidence type="ECO:0000256" key="4">
    <source>
        <dbReference type="ARBA" id="ARBA00022490"/>
    </source>
</evidence>
<evidence type="ECO:0000313" key="14">
    <source>
        <dbReference type="Proteomes" id="UP000474054"/>
    </source>
</evidence>
<dbReference type="Gene3D" id="3.30.1330.30">
    <property type="match status" value="1"/>
</dbReference>
<dbReference type="Gene3D" id="3.30.420.60">
    <property type="entry name" value="eRF1 domain 2"/>
    <property type="match status" value="1"/>
</dbReference>
<keyword evidence="6 9" id="KW-0479">Metal-binding</keyword>
<dbReference type="Pfam" id="PF26356">
    <property type="entry name" value="Pelota_N"/>
    <property type="match status" value="1"/>
</dbReference>
<evidence type="ECO:0000256" key="9">
    <source>
        <dbReference type="HAMAP-Rule" id="MF_01853"/>
    </source>
</evidence>
<comment type="subcellular location">
    <subcellularLocation>
        <location evidence="2 9">Cytoplasm</location>
    </subcellularLocation>
</comment>
<dbReference type="EMBL" id="CP045482">
    <property type="protein sequence ID" value="QGR22931.1"/>
    <property type="molecule type" value="Genomic_DNA"/>
</dbReference>
<dbReference type="HAMAP" id="MF_01853">
    <property type="entry name" value="PelO"/>
    <property type="match status" value="1"/>
</dbReference>
<dbReference type="KEGG" id="aamb:D1866_11135"/>
<dbReference type="GO" id="GO:0016787">
    <property type="term" value="F:hydrolase activity"/>
    <property type="evidence" value="ECO:0007669"/>
    <property type="project" value="UniProtKB-KW"/>
</dbReference>
<gene>
    <name evidence="9" type="primary">pelA</name>
    <name evidence="12" type="ORF">D1866_11135</name>
    <name evidence="11" type="ORF">GFB69_02575</name>
</gene>
<dbReference type="Pfam" id="PF03465">
    <property type="entry name" value="eRF1_3"/>
    <property type="match status" value="1"/>
</dbReference>
<dbReference type="GO" id="GO:0032790">
    <property type="term" value="P:ribosome disassembly"/>
    <property type="evidence" value="ECO:0007669"/>
    <property type="project" value="TreeGrafter"/>
</dbReference>
<proteinExistence type="inferred from homology"/>
<dbReference type="InterPro" id="IPR029064">
    <property type="entry name" value="Ribosomal_eL30-like_sf"/>
</dbReference>
<evidence type="ECO:0000259" key="10">
    <source>
        <dbReference type="SMART" id="SM01194"/>
    </source>
</evidence>
<dbReference type="InterPro" id="IPR004405">
    <property type="entry name" value="TF_pelota"/>
</dbReference>
<dbReference type="GO" id="GO:0070966">
    <property type="term" value="P:nuclear-transcribed mRNA catabolic process, no-go decay"/>
    <property type="evidence" value="ECO:0007669"/>
    <property type="project" value="InterPro"/>
</dbReference>
<comment type="subunit">
    <text evidence="9">Monomer.</text>
</comment>
<dbReference type="GeneID" id="42780292"/>
<dbReference type="EMBL" id="WHYS01000001">
    <property type="protein sequence ID" value="MQL54663.1"/>
    <property type="molecule type" value="Genomic_DNA"/>
</dbReference>
<evidence type="ECO:0000256" key="7">
    <source>
        <dbReference type="ARBA" id="ARBA00022759"/>
    </source>
</evidence>
<dbReference type="InterPro" id="IPR005140">
    <property type="entry name" value="eRF1_Pelota-like_N"/>
</dbReference>
<dbReference type="PANTHER" id="PTHR10853">
    <property type="entry name" value="PELOTA"/>
    <property type="match status" value="1"/>
</dbReference>
<evidence type="ECO:0000256" key="5">
    <source>
        <dbReference type="ARBA" id="ARBA00022722"/>
    </source>
</evidence>
<dbReference type="SUPFAM" id="SSF53137">
    <property type="entry name" value="Translational machinery components"/>
    <property type="match status" value="1"/>
</dbReference>
<evidence type="ECO:0000313" key="11">
    <source>
        <dbReference type="EMBL" id="MQL54663.1"/>
    </source>
</evidence>
<dbReference type="Proteomes" id="UP000426328">
    <property type="component" value="Chromosome"/>
</dbReference>
<protein>
    <recommendedName>
        <fullName evidence="9">Protein pelota homolog</fullName>
        <ecNumber evidence="9">3.1.-.-</ecNumber>
    </recommendedName>
</protein>
<keyword evidence="8 9" id="KW-0378">Hydrolase</keyword>
<organism evidence="12 13">
    <name type="scientific">Acidianus ambivalens</name>
    <name type="common">Desulfurolobus ambivalens</name>
    <dbReference type="NCBI Taxonomy" id="2283"/>
    <lineage>
        <taxon>Archaea</taxon>
        <taxon>Thermoproteota</taxon>
        <taxon>Thermoprotei</taxon>
        <taxon>Sulfolobales</taxon>
        <taxon>Sulfolobaceae</taxon>
        <taxon>Acidianus</taxon>
    </lineage>
</organism>
<dbReference type="SUPFAM" id="SSF159065">
    <property type="entry name" value="Dom34/Pelota N-terminal domain-like"/>
    <property type="match status" value="1"/>
</dbReference>
<evidence type="ECO:0000256" key="2">
    <source>
        <dbReference type="ARBA" id="ARBA00004496"/>
    </source>
</evidence>
<dbReference type="InterPro" id="IPR042226">
    <property type="entry name" value="eFR1_2_sf"/>
</dbReference>
<dbReference type="InterPro" id="IPR023521">
    <property type="entry name" value="Pelota_arc"/>
</dbReference>
<dbReference type="SMART" id="SM01194">
    <property type="entry name" value="eRF1_1"/>
    <property type="match status" value="1"/>
</dbReference>
<dbReference type="NCBIfam" id="TIGR00111">
    <property type="entry name" value="pelota"/>
    <property type="match status" value="1"/>
</dbReference>
<dbReference type="GO" id="GO:0071025">
    <property type="term" value="P:RNA surveillance"/>
    <property type="evidence" value="ECO:0007669"/>
    <property type="project" value="InterPro"/>
</dbReference>
<comment type="cofactor">
    <cofactor evidence="1 9">
        <name>a divalent metal cation</name>
        <dbReference type="ChEBI" id="CHEBI:60240"/>
    </cofactor>
</comment>
<dbReference type="Proteomes" id="UP000474054">
    <property type="component" value="Unassembled WGS sequence"/>
</dbReference>
<evidence type="ECO:0000313" key="13">
    <source>
        <dbReference type="Proteomes" id="UP000426328"/>
    </source>
</evidence>
<keyword evidence="7 9" id="KW-0255">Endonuclease</keyword>
<reference evidence="12 13" key="2">
    <citation type="submission" date="2019-10" db="EMBL/GenBank/DDBJ databases">
        <title>Genome Sequences from Six Type Strain Members of the Archaeal Family Sulfolobaceae: Acidianus ambivalens, Acidianus infernus, Metallosphaera prunae, Stygiolobus azoricus, Sulfolobus metallicus, and Sulfurisphaera ohwakuensis.</title>
        <authorList>
            <person name="Counts J.A."/>
            <person name="Kelly R.M."/>
        </authorList>
    </citation>
    <scope>NUCLEOTIDE SEQUENCE [LARGE SCALE GENOMIC DNA]</scope>
    <source>
        <strain evidence="12 13">LEI 10</strain>
    </source>
</reference>
<dbReference type="GO" id="GO:0070651">
    <property type="term" value="P:nonfunctional rRNA decay"/>
    <property type="evidence" value="ECO:0007669"/>
    <property type="project" value="TreeGrafter"/>
</dbReference>
<sequence>MKVLEFDEKKGTMKVHVEDEDDLWTLHMILNKGDKVIARTSRDVSMGNEGKRVSMIIELQVEYTEFQAFTTRLRIHGIILDAPERYSIKGAHHTINLDIGDEIIIIKEKWNKSVLDRIYKQAEKKNRVLIALVDFDEYLIAIPMIQGIKILTEKSLSTPTKEEGIIEDNAREVAKEIENYLNSYNNIDAILIAGPGPFKEIVRKYLNTKVKIYMDSVSSATEAGLNEVLKRDIIDQIMRDYEISQSEKDLDKALMLLNKDSGLIAYGIDETKKASEYGAVDSLLVIEDMVTENEEVQNIMEEVEKRGGKVHIIPRDSPIYFQVKNFAGILAILRFRIN</sequence>
<evidence type="ECO:0000256" key="6">
    <source>
        <dbReference type="ARBA" id="ARBA00022723"/>
    </source>
</evidence>
<dbReference type="PANTHER" id="PTHR10853:SF0">
    <property type="entry name" value="PROTEIN PELOTA HOMOLOG"/>
    <property type="match status" value="1"/>
</dbReference>
<dbReference type="InterPro" id="IPR058547">
    <property type="entry name" value="Pelota_N"/>
</dbReference>
<comment type="function">
    <text evidence="9">May function in recognizing stalled ribosomes, interact with stem-loop structures in stalled mRNA molecules, and effect endonucleolytic cleavage of the mRNA. May play a role in the release non-functional ribosomes and degradation of damaged mRNAs. Has endoribonuclease activity.</text>
</comment>
<dbReference type="GO" id="GO:0070481">
    <property type="term" value="P:nuclear-transcribed mRNA catabolic process, non-stop decay"/>
    <property type="evidence" value="ECO:0007669"/>
    <property type="project" value="InterPro"/>
</dbReference>
<dbReference type="EC" id="3.1.-.-" evidence="9"/>
<dbReference type="Gene3D" id="2.30.30.870">
    <property type="entry name" value="Pelota, domain A"/>
    <property type="match status" value="1"/>
</dbReference>
<keyword evidence="4 9" id="KW-0963">Cytoplasm</keyword>
<comment type="domain">
    <text evidence="9">The N-terminal domain has the RNA-binding Sm fold. It harbors the endoribonuclease activity.</text>
</comment>
<dbReference type="GO" id="GO:0005737">
    <property type="term" value="C:cytoplasm"/>
    <property type="evidence" value="ECO:0007669"/>
    <property type="project" value="UniProtKB-SubCell"/>
</dbReference>
<evidence type="ECO:0000256" key="1">
    <source>
        <dbReference type="ARBA" id="ARBA00001968"/>
    </source>
</evidence>
<dbReference type="InterPro" id="IPR005142">
    <property type="entry name" value="eRF1_3"/>
</dbReference>
<keyword evidence="5 9" id="KW-0540">Nuclease</keyword>
<evidence type="ECO:0000256" key="3">
    <source>
        <dbReference type="ARBA" id="ARBA00009504"/>
    </source>
</evidence>
<reference evidence="11 14" key="1">
    <citation type="submission" date="2019-10" db="EMBL/GenBank/DDBJ databases">
        <title>Comparative genomics of sulfur disproportionating microorganisms.</title>
        <authorList>
            <person name="Ward L.M."/>
            <person name="Bertran E."/>
            <person name="Johnston D."/>
        </authorList>
    </citation>
    <scope>NUCLEOTIDE SEQUENCE [LARGE SCALE GENOMIC DNA]</scope>
    <source>
        <strain evidence="11 14">DSM 3772</strain>
    </source>
</reference>
<dbReference type="GO" id="GO:0004519">
    <property type="term" value="F:endonuclease activity"/>
    <property type="evidence" value="ECO:0007669"/>
    <property type="project" value="UniProtKB-UniRule"/>
</dbReference>
<accession>A0A650CYK4</accession>
<name>A0A650CYK4_ACIAM</name>
<dbReference type="AlphaFoldDB" id="A0A650CYK4"/>
<feature type="domain" description="eRF1/Pelota-like N-terminal" evidence="10">
    <location>
        <begin position="1"/>
        <end position="123"/>
    </location>
</feature>
<comment type="similarity">
    <text evidence="3 9">Belongs to the eukaryotic release factor 1 family. Pelota subfamily.</text>
</comment>
<keyword evidence="13" id="KW-1185">Reference proteome</keyword>
<dbReference type="InterPro" id="IPR038069">
    <property type="entry name" value="Pelota/DOM34_N"/>
</dbReference>
<dbReference type="GO" id="GO:0046872">
    <property type="term" value="F:metal ion binding"/>
    <property type="evidence" value="ECO:0007669"/>
    <property type="project" value="UniProtKB-UniRule"/>
</dbReference>
<dbReference type="SUPFAM" id="SSF55315">
    <property type="entry name" value="L30e-like"/>
    <property type="match status" value="1"/>
</dbReference>
<evidence type="ECO:0000313" key="12">
    <source>
        <dbReference type="EMBL" id="QGR22931.1"/>
    </source>
</evidence>